<proteinExistence type="inferred from homology"/>
<feature type="domain" description="CR-type" evidence="11">
    <location>
        <begin position="142"/>
        <end position="224"/>
    </location>
</feature>
<dbReference type="Gene3D" id="1.10.287.110">
    <property type="entry name" value="DnaJ domain"/>
    <property type="match status" value="1"/>
</dbReference>
<keyword evidence="9" id="KW-0472">Membrane</keyword>
<dbReference type="Gene3D" id="2.10.230.10">
    <property type="entry name" value="Heat shock protein DnaJ, cysteine-rich domain"/>
    <property type="match status" value="1"/>
</dbReference>
<dbReference type="Pfam" id="PF00226">
    <property type="entry name" value="DnaJ"/>
    <property type="match status" value="1"/>
</dbReference>
<dbReference type="SMART" id="SM00271">
    <property type="entry name" value="DnaJ"/>
    <property type="match status" value="1"/>
</dbReference>
<dbReference type="GO" id="GO:0051082">
    <property type="term" value="F:unfolded protein binding"/>
    <property type="evidence" value="ECO:0007669"/>
    <property type="project" value="InterPro"/>
</dbReference>
<feature type="transmembrane region" description="Helical" evidence="9">
    <location>
        <begin position="299"/>
        <end position="321"/>
    </location>
</feature>
<dbReference type="InterPro" id="IPR036869">
    <property type="entry name" value="J_dom_sf"/>
</dbReference>
<dbReference type="InterPro" id="IPR036410">
    <property type="entry name" value="HSP_DnaJ_Cys-rich_dom_sf"/>
</dbReference>
<dbReference type="Proteomes" id="UP000095468">
    <property type="component" value="Unassembled WGS sequence"/>
</dbReference>
<dbReference type="AlphaFoldDB" id="A0A173WC19"/>
<keyword evidence="9" id="KW-1133">Transmembrane helix</keyword>
<keyword evidence="9" id="KW-0812">Transmembrane</keyword>
<comment type="similarity">
    <text evidence="6">Belongs to the DnaJ family.</text>
</comment>
<dbReference type="PROSITE" id="PS50076">
    <property type="entry name" value="DNAJ_2"/>
    <property type="match status" value="1"/>
</dbReference>
<dbReference type="GO" id="GO:0008270">
    <property type="term" value="F:zinc ion binding"/>
    <property type="evidence" value="ECO:0007669"/>
    <property type="project" value="UniProtKB-KW"/>
</dbReference>
<dbReference type="PANTHER" id="PTHR43096">
    <property type="entry name" value="DNAJ HOMOLOG 1, MITOCHONDRIAL-RELATED"/>
    <property type="match status" value="1"/>
</dbReference>
<dbReference type="InterPro" id="IPR008971">
    <property type="entry name" value="HSP40/DnaJ_pept-bd"/>
</dbReference>
<keyword evidence="2" id="KW-0677">Repeat</keyword>
<dbReference type="Gene3D" id="2.60.260.20">
    <property type="entry name" value="Urease metallochaperone UreE, N-terminal domain"/>
    <property type="match status" value="1"/>
</dbReference>
<dbReference type="PROSITE" id="PS51188">
    <property type="entry name" value="ZF_CR"/>
    <property type="match status" value="1"/>
</dbReference>
<keyword evidence="12" id="KW-0346">Stress response</keyword>
<dbReference type="SUPFAM" id="SSF49493">
    <property type="entry name" value="HSP40/DnaJ peptide-binding domain"/>
    <property type="match status" value="1"/>
</dbReference>
<evidence type="ECO:0000313" key="12">
    <source>
        <dbReference type="EMBL" id="CUN37033.1"/>
    </source>
</evidence>
<dbReference type="CDD" id="cd06257">
    <property type="entry name" value="DnaJ"/>
    <property type="match status" value="1"/>
</dbReference>
<feature type="domain" description="J" evidence="10">
    <location>
        <begin position="8"/>
        <end position="72"/>
    </location>
</feature>
<organism evidence="12 13">
    <name type="scientific">Collinsella aerofaciens</name>
    <dbReference type="NCBI Taxonomy" id="74426"/>
    <lineage>
        <taxon>Bacteria</taxon>
        <taxon>Bacillati</taxon>
        <taxon>Actinomycetota</taxon>
        <taxon>Coriobacteriia</taxon>
        <taxon>Coriobacteriales</taxon>
        <taxon>Coriobacteriaceae</taxon>
        <taxon>Collinsella</taxon>
    </lineage>
</organism>
<evidence type="ECO:0000256" key="7">
    <source>
        <dbReference type="ARBA" id="ARBA00067609"/>
    </source>
</evidence>
<dbReference type="InterPro" id="IPR018253">
    <property type="entry name" value="DnaJ_domain_CS"/>
</dbReference>
<evidence type="ECO:0000256" key="9">
    <source>
        <dbReference type="SAM" id="Phobius"/>
    </source>
</evidence>
<dbReference type="GO" id="GO:0005737">
    <property type="term" value="C:cytoplasm"/>
    <property type="evidence" value="ECO:0007669"/>
    <property type="project" value="TreeGrafter"/>
</dbReference>
<evidence type="ECO:0000256" key="2">
    <source>
        <dbReference type="ARBA" id="ARBA00022737"/>
    </source>
</evidence>
<dbReference type="InterPro" id="IPR001623">
    <property type="entry name" value="DnaJ_domain"/>
</dbReference>
<evidence type="ECO:0000256" key="6">
    <source>
        <dbReference type="ARBA" id="ARBA00061004"/>
    </source>
</evidence>
<dbReference type="PANTHER" id="PTHR43096:SF52">
    <property type="entry name" value="DNAJ HOMOLOG 1, MITOCHONDRIAL-RELATED"/>
    <property type="match status" value="1"/>
</dbReference>
<dbReference type="PROSITE" id="PS00636">
    <property type="entry name" value="DNAJ_1"/>
    <property type="match status" value="1"/>
</dbReference>
<evidence type="ECO:0000259" key="11">
    <source>
        <dbReference type="PROSITE" id="PS51188"/>
    </source>
</evidence>
<keyword evidence="3 8" id="KW-0863">Zinc-finger</keyword>
<dbReference type="EMBL" id="CYYP01000001">
    <property type="protein sequence ID" value="CUN37033.1"/>
    <property type="molecule type" value="Genomic_DNA"/>
</dbReference>
<dbReference type="Pfam" id="PF00684">
    <property type="entry name" value="DnaJ_CXXCXGXG"/>
    <property type="match status" value="1"/>
</dbReference>
<evidence type="ECO:0000256" key="1">
    <source>
        <dbReference type="ARBA" id="ARBA00022723"/>
    </source>
</evidence>
<dbReference type="Pfam" id="PF01556">
    <property type="entry name" value="DnaJ_C"/>
    <property type="match status" value="1"/>
</dbReference>
<sequence length="367" mass="39081">MATMNEKDYYEILGVSKDATSRDIQKAFQQKARKLHPDVNKEPDAEEKFKEVSEAYAVLSDEQKRARYDAMRSGNPFAGAPTASPYGGGYAGNTGYGNPFEGGFPFGGAWGQQRRGQAAYNPENGANVVVDIKLDAKEAKGGARKTVRYTRFDTCGHCGGSGSVSSEHAHTCPSCGGRGHIDVDLSFLFGAGTFQSVCPECGGSGKVVADPCPDCGGSGRTRVTSEQTIEFPAGTHDGDEVRIGGMGHAGTNGASGGDLVGRAHVEAERLEGKARTGFYLMGIVAPFLVLSAISGVFSAFAVMCFIPFAMGLFMVLSDGVLHRSLLWWKRGAMQFANGFANGFMFALVSVWFASCSQRAMLSPYQMQ</sequence>
<feature type="transmembrane region" description="Helical" evidence="9">
    <location>
        <begin position="333"/>
        <end position="353"/>
    </location>
</feature>
<evidence type="ECO:0000256" key="5">
    <source>
        <dbReference type="ARBA" id="ARBA00023186"/>
    </source>
</evidence>
<evidence type="ECO:0000259" key="10">
    <source>
        <dbReference type="PROSITE" id="PS50076"/>
    </source>
</evidence>
<dbReference type="InterPro" id="IPR002939">
    <property type="entry name" value="DnaJ_C"/>
</dbReference>
<dbReference type="GO" id="GO:0031072">
    <property type="term" value="F:heat shock protein binding"/>
    <property type="evidence" value="ECO:0007669"/>
    <property type="project" value="InterPro"/>
</dbReference>
<dbReference type="SUPFAM" id="SSF46565">
    <property type="entry name" value="Chaperone J-domain"/>
    <property type="match status" value="1"/>
</dbReference>
<keyword evidence="5" id="KW-0143">Chaperone</keyword>
<dbReference type="FunFam" id="2.10.230.10:FF:000002">
    <property type="entry name" value="Molecular chaperone DnaJ"/>
    <property type="match status" value="1"/>
</dbReference>
<keyword evidence="1 8" id="KW-0479">Metal-binding</keyword>
<accession>A0A173WC19</accession>
<feature type="zinc finger region" description="CR-type" evidence="8">
    <location>
        <begin position="142"/>
        <end position="224"/>
    </location>
</feature>
<evidence type="ECO:0000256" key="4">
    <source>
        <dbReference type="ARBA" id="ARBA00022833"/>
    </source>
</evidence>
<keyword evidence="4 8" id="KW-0862">Zinc</keyword>
<gene>
    <name evidence="12" type="primary">dnaJ_1</name>
    <name evidence="12" type="ORF">ERS852381_00087</name>
</gene>
<evidence type="ECO:0000256" key="8">
    <source>
        <dbReference type="PROSITE-ProRule" id="PRU00546"/>
    </source>
</evidence>
<dbReference type="PRINTS" id="PR00625">
    <property type="entry name" value="JDOMAIN"/>
</dbReference>
<protein>
    <recommendedName>
        <fullName evidence="7">Chaperone protein DnaJ</fullName>
    </recommendedName>
</protein>
<dbReference type="CDD" id="cd10719">
    <property type="entry name" value="DnaJ_zf"/>
    <property type="match status" value="1"/>
</dbReference>
<dbReference type="GO" id="GO:0042026">
    <property type="term" value="P:protein refolding"/>
    <property type="evidence" value="ECO:0007669"/>
    <property type="project" value="TreeGrafter"/>
</dbReference>
<reference evidence="12 13" key="1">
    <citation type="submission" date="2015-09" db="EMBL/GenBank/DDBJ databases">
        <authorList>
            <consortium name="Pathogen Informatics"/>
        </authorList>
    </citation>
    <scope>NUCLEOTIDE SEQUENCE [LARGE SCALE GENOMIC DNA]</scope>
    <source>
        <strain evidence="12 13">2789STDY5608823</strain>
    </source>
</reference>
<dbReference type="InterPro" id="IPR001305">
    <property type="entry name" value="HSP_DnaJ_Cys-rich_dom"/>
</dbReference>
<evidence type="ECO:0000256" key="3">
    <source>
        <dbReference type="ARBA" id="ARBA00022771"/>
    </source>
</evidence>
<evidence type="ECO:0000313" key="13">
    <source>
        <dbReference type="Proteomes" id="UP000095468"/>
    </source>
</evidence>
<dbReference type="SUPFAM" id="SSF57938">
    <property type="entry name" value="DnaJ/Hsp40 cysteine-rich domain"/>
    <property type="match status" value="1"/>
</dbReference>
<dbReference type="RefSeq" id="WP_172676294.1">
    <property type="nucleotide sequence ID" value="NZ_CYYP01000001.1"/>
</dbReference>
<name>A0A173WC19_9ACTN</name>